<comment type="caution">
    <text evidence="2">The sequence shown here is derived from an EMBL/GenBank/DDBJ whole genome shotgun (WGS) entry which is preliminary data.</text>
</comment>
<feature type="non-terminal residue" evidence="2">
    <location>
        <position position="400"/>
    </location>
</feature>
<name>A0A5J4UIQ1_9EUKA</name>
<dbReference type="AlphaFoldDB" id="A0A5J4UIQ1"/>
<feature type="compositionally biased region" description="Acidic residues" evidence="1">
    <location>
        <begin position="243"/>
        <end position="255"/>
    </location>
</feature>
<feature type="compositionally biased region" description="Basic and acidic residues" evidence="1">
    <location>
        <begin position="165"/>
        <end position="213"/>
    </location>
</feature>
<feature type="region of interest" description="Disordered" evidence="1">
    <location>
        <begin position="48"/>
        <end position="73"/>
    </location>
</feature>
<feature type="compositionally biased region" description="Polar residues" evidence="1">
    <location>
        <begin position="108"/>
        <end position="119"/>
    </location>
</feature>
<evidence type="ECO:0000256" key="1">
    <source>
        <dbReference type="SAM" id="MobiDB-lite"/>
    </source>
</evidence>
<dbReference type="Proteomes" id="UP000324800">
    <property type="component" value="Unassembled WGS sequence"/>
</dbReference>
<dbReference type="EMBL" id="SNRW01015163">
    <property type="protein sequence ID" value="KAA6370676.1"/>
    <property type="molecule type" value="Genomic_DNA"/>
</dbReference>
<organism evidence="2 3">
    <name type="scientific">Streblomastix strix</name>
    <dbReference type="NCBI Taxonomy" id="222440"/>
    <lineage>
        <taxon>Eukaryota</taxon>
        <taxon>Metamonada</taxon>
        <taxon>Preaxostyla</taxon>
        <taxon>Oxymonadida</taxon>
        <taxon>Streblomastigidae</taxon>
        <taxon>Streblomastix</taxon>
    </lineage>
</organism>
<feature type="region of interest" description="Disordered" evidence="1">
    <location>
        <begin position="338"/>
        <end position="364"/>
    </location>
</feature>
<feature type="region of interest" description="Disordered" evidence="1">
    <location>
        <begin position="100"/>
        <end position="119"/>
    </location>
</feature>
<gene>
    <name evidence="2" type="ORF">EZS28_033799</name>
</gene>
<proteinExistence type="predicted"/>
<protein>
    <submittedName>
        <fullName evidence="2">Uncharacterized protein</fullName>
    </submittedName>
</protein>
<feature type="compositionally biased region" description="Polar residues" evidence="1">
    <location>
        <begin position="339"/>
        <end position="358"/>
    </location>
</feature>
<feature type="compositionally biased region" description="Basic residues" evidence="1">
    <location>
        <begin position="48"/>
        <end position="64"/>
    </location>
</feature>
<evidence type="ECO:0000313" key="3">
    <source>
        <dbReference type="Proteomes" id="UP000324800"/>
    </source>
</evidence>
<feature type="compositionally biased region" description="Gly residues" evidence="1">
    <location>
        <begin position="137"/>
        <end position="147"/>
    </location>
</feature>
<reference evidence="2 3" key="1">
    <citation type="submission" date="2019-03" db="EMBL/GenBank/DDBJ databases">
        <title>Single cell metagenomics reveals metabolic interactions within the superorganism composed of flagellate Streblomastix strix and complex community of Bacteroidetes bacteria on its surface.</title>
        <authorList>
            <person name="Treitli S.C."/>
            <person name="Kolisko M."/>
            <person name="Husnik F."/>
            <person name="Keeling P."/>
            <person name="Hampl V."/>
        </authorList>
    </citation>
    <scope>NUCLEOTIDE SEQUENCE [LARGE SCALE GENOMIC DNA]</scope>
    <source>
        <strain evidence="2">ST1C</strain>
    </source>
</reference>
<sequence length="400" mass="47069">MTPERKRKTQPKLPEMKPGENPIAFNIRMRKDNVSELRTETVRISNRYKKRKQFMKEKKVKKPKKNETKPASEQWTITYGDTFDRELAQTGKKKFIQMTKMKRKRGISTDQQSHISILSDQERVKVDELVNEITESGPGGRHGGGVHVAGSEYSTKTGAAKRLKREREDRLKEIQIREKEIEEERKKKEQIKKEKERIRKQKEKDKRLEIRMEKRLKRRRLNEEESNDNVDSNDQNALIGKEEDIDSNDDFDNDSIENTKNEIIFTATPASVAKYNQQKDVEAFRRVQDSNRYASSGVNRQMAEPPKLNFEVDEFSENVKQNKDKHKYLLEQLLENNESQDQINSSEQQNRINQQKQTNLKERSIEIDDKIKADKLAQAMLKTVEAGRLKQNQRLNKRGR</sequence>
<feature type="region of interest" description="Disordered" evidence="1">
    <location>
        <begin position="133"/>
        <end position="255"/>
    </location>
</feature>
<feature type="region of interest" description="Disordered" evidence="1">
    <location>
        <begin position="1"/>
        <end position="21"/>
    </location>
</feature>
<accession>A0A5J4UIQ1</accession>
<feature type="compositionally biased region" description="Basic residues" evidence="1">
    <location>
        <begin position="1"/>
        <end position="10"/>
    </location>
</feature>
<evidence type="ECO:0000313" key="2">
    <source>
        <dbReference type="EMBL" id="KAA6370676.1"/>
    </source>
</evidence>